<evidence type="ECO:0000259" key="10">
    <source>
        <dbReference type="Pfam" id="PF00060"/>
    </source>
</evidence>
<protein>
    <submittedName>
        <fullName evidence="11">Ionotropic receptor 120</fullName>
    </submittedName>
</protein>
<evidence type="ECO:0000256" key="4">
    <source>
        <dbReference type="ARBA" id="ARBA00022692"/>
    </source>
</evidence>
<gene>
    <name evidence="11" type="ORF">HAZT_HAZT003242</name>
</gene>
<reference evidence="11" key="1">
    <citation type="submission" date="2014-08" db="EMBL/GenBank/DDBJ databases">
        <authorList>
            <person name="Murali S."/>
            <person name="Richards S."/>
            <person name="Bandaranaike D."/>
            <person name="Bellair M."/>
            <person name="Blankenburg K."/>
            <person name="Chao H."/>
            <person name="Dinh H."/>
            <person name="Doddapaneni H."/>
            <person name="Dugan-Rocha S."/>
            <person name="Elkadiri S."/>
            <person name="Gnanaolivu R."/>
            <person name="Hughes D."/>
            <person name="Lee S."/>
            <person name="Li M."/>
            <person name="Ming W."/>
            <person name="Munidasa M."/>
            <person name="Muniz J."/>
            <person name="Nguyen L."/>
            <person name="Osuji N."/>
            <person name="Pu L.-L."/>
            <person name="Puazo M."/>
            <person name="Skinner E."/>
            <person name="Qu C."/>
            <person name="Quiroz J."/>
            <person name="Raj R."/>
            <person name="Weissenberger G."/>
            <person name="Xin Y."/>
            <person name="Zou X."/>
            <person name="Han Y."/>
            <person name="Worley K."/>
            <person name="Muzny D."/>
            <person name="Gibbs R."/>
        </authorList>
    </citation>
    <scope>NUCLEOTIDE SEQUENCE</scope>
    <source>
        <strain evidence="11">HAZT.00-mixed</strain>
        <tissue evidence="11">Whole organism</tissue>
    </source>
</reference>
<sequence length="380" mass="43363">MDEFQGKTLHLATDVDDFPLVYELEDGTVTGLNIKIIAELALRFNFSFTTTKKSPDFLWGNCDNDSWSGLLGLVQSGQKELTINYFSMALDLKPHVHFDASIPYFWEGFGFALKMPPPQPPWKNLLSPFQIQGFLQQSVSVTPSSPGLRMANFTWWLFCLLVTLYYSSNLFAVLTVPVFPQRLSTVKDLEKSGLRLAMVYYGEFLSEALLTSGNADLEALGRRMDLIELPDADSARHYQQLLLYMKSGSHAITETFSFLQALLRRSNSSHYLLKEQIFSGPLVFFFRKGSRWRKKINSGIRRLTEAGVIQKWYKDLMENRKNEPDKTTHPSGLTLYHLQGPFLLFVLENAVAAATLVAEILSYKYSERFRQRNESNESAN</sequence>
<keyword evidence="5 9" id="KW-1133">Transmembrane helix</keyword>
<evidence type="ECO:0000256" key="3">
    <source>
        <dbReference type="ARBA" id="ARBA00022475"/>
    </source>
</evidence>
<dbReference type="PANTHER" id="PTHR42643:SF24">
    <property type="entry name" value="IONOTROPIC RECEPTOR 60A"/>
    <property type="match status" value="1"/>
</dbReference>
<keyword evidence="6 9" id="KW-0472">Membrane</keyword>
<dbReference type="OrthoDB" id="6375714at2759"/>
<comment type="subcellular location">
    <subcellularLocation>
        <location evidence="1">Cell membrane</location>
        <topology evidence="1">Multi-pass membrane protein</topology>
    </subcellularLocation>
</comment>
<dbReference type="GO" id="GO:0015276">
    <property type="term" value="F:ligand-gated monoatomic ion channel activity"/>
    <property type="evidence" value="ECO:0007669"/>
    <property type="project" value="InterPro"/>
</dbReference>
<evidence type="ECO:0000256" key="1">
    <source>
        <dbReference type="ARBA" id="ARBA00004651"/>
    </source>
</evidence>
<keyword evidence="4 9" id="KW-0812">Transmembrane</keyword>
<feature type="domain" description="Ionotropic glutamate receptor C-terminal" evidence="10">
    <location>
        <begin position="134"/>
        <end position="346"/>
    </location>
</feature>
<evidence type="ECO:0000256" key="7">
    <source>
        <dbReference type="ARBA" id="ARBA00023170"/>
    </source>
</evidence>
<keyword evidence="8" id="KW-0325">Glycoprotein</keyword>
<dbReference type="GO" id="GO:0050906">
    <property type="term" value="P:detection of stimulus involved in sensory perception"/>
    <property type="evidence" value="ECO:0007669"/>
    <property type="project" value="UniProtKB-ARBA"/>
</dbReference>
<dbReference type="AlphaFoldDB" id="A0A6A0H2B1"/>
<accession>A0A6A0H2B1</accession>
<dbReference type="SUPFAM" id="SSF53850">
    <property type="entry name" value="Periplasmic binding protein-like II"/>
    <property type="match status" value="1"/>
</dbReference>
<dbReference type="Gene3D" id="3.40.190.10">
    <property type="entry name" value="Periplasmic binding protein-like II"/>
    <property type="match status" value="1"/>
</dbReference>
<dbReference type="Proteomes" id="UP000711488">
    <property type="component" value="Unassembled WGS sequence"/>
</dbReference>
<keyword evidence="7 11" id="KW-0675">Receptor</keyword>
<name>A0A6A0H2B1_HYAAZ</name>
<evidence type="ECO:0000313" key="11">
    <source>
        <dbReference type="EMBL" id="KAA0194874.1"/>
    </source>
</evidence>
<feature type="transmembrane region" description="Helical" evidence="9">
    <location>
        <begin position="155"/>
        <end position="179"/>
    </location>
</feature>
<comment type="similarity">
    <text evidence="2">Belongs to the glutamate-gated ion channel (TC 1.A.10.1) family.</text>
</comment>
<evidence type="ECO:0000256" key="6">
    <source>
        <dbReference type="ARBA" id="ARBA00023136"/>
    </source>
</evidence>
<evidence type="ECO:0000256" key="5">
    <source>
        <dbReference type="ARBA" id="ARBA00022989"/>
    </source>
</evidence>
<evidence type="ECO:0000256" key="9">
    <source>
        <dbReference type="SAM" id="Phobius"/>
    </source>
</evidence>
<organism evidence="11">
    <name type="scientific">Hyalella azteca</name>
    <name type="common">Amphipod</name>
    <dbReference type="NCBI Taxonomy" id="294128"/>
    <lineage>
        <taxon>Eukaryota</taxon>
        <taxon>Metazoa</taxon>
        <taxon>Ecdysozoa</taxon>
        <taxon>Arthropoda</taxon>
        <taxon>Crustacea</taxon>
        <taxon>Multicrustacea</taxon>
        <taxon>Malacostraca</taxon>
        <taxon>Eumalacostraca</taxon>
        <taxon>Peracarida</taxon>
        <taxon>Amphipoda</taxon>
        <taxon>Senticaudata</taxon>
        <taxon>Talitrida</taxon>
        <taxon>Talitroidea</taxon>
        <taxon>Hyalellidae</taxon>
        <taxon>Hyalella</taxon>
    </lineage>
</organism>
<dbReference type="PANTHER" id="PTHR42643">
    <property type="entry name" value="IONOTROPIC RECEPTOR 20A-RELATED"/>
    <property type="match status" value="1"/>
</dbReference>
<dbReference type="Pfam" id="PF00060">
    <property type="entry name" value="Lig_chan"/>
    <property type="match status" value="1"/>
</dbReference>
<evidence type="ECO:0000256" key="8">
    <source>
        <dbReference type="ARBA" id="ARBA00023180"/>
    </source>
</evidence>
<dbReference type="GO" id="GO:0005886">
    <property type="term" value="C:plasma membrane"/>
    <property type="evidence" value="ECO:0007669"/>
    <property type="project" value="UniProtKB-SubCell"/>
</dbReference>
<dbReference type="EMBL" id="JQDR03010004">
    <property type="protein sequence ID" value="KAA0194874.1"/>
    <property type="molecule type" value="Genomic_DNA"/>
</dbReference>
<proteinExistence type="inferred from homology"/>
<dbReference type="Gene3D" id="1.10.287.70">
    <property type="match status" value="1"/>
</dbReference>
<dbReference type="InterPro" id="IPR052192">
    <property type="entry name" value="Insect_Ionotropic_Sensory_Rcpt"/>
</dbReference>
<comment type="caution">
    <text evidence="11">The sequence shown here is derived from an EMBL/GenBank/DDBJ whole genome shotgun (WGS) entry which is preliminary data.</text>
</comment>
<reference evidence="11" key="2">
    <citation type="journal article" date="2018" name="Environ. Sci. Technol.">
        <title>The Toxicogenome of Hyalella azteca: A Model for Sediment Ecotoxicology and Evolutionary Toxicology.</title>
        <authorList>
            <person name="Poynton H.C."/>
            <person name="Hasenbein S."/>
            <person name="Benoit J.B."/>
            <person name="Sepulveda M.S."/>
            <person name="Poelchau M.F."/>
            <person name="Hughes D.S.T."/>
            <person name="Murali S.C."/>
            <person name="Chen S."/>
            <person name="Glastad K.M."/>
            <person name="Goodisman M.A.D."/>
            <person name="Werren J.H."/>
            <person name="Vineis J.H."/>
            <person name="Bowen J.L."/>
            <person name="Friedrich M."/>
            <person name="Jones J."/>
            <person name="Robertson H.M."/>
            <person name="Feyereisen R."/>
            <person name="Mechler-Hickson A."/>
            <person name="Mathers N."/>
            <person name="Lee C.E."/>
            <person name="Colbourne J.K."/>
            <person name="Biales A."/>
            <person name="Johnston J.S."/>
            <person name="Wellborn G.A."/>
            <person name="Rosendale A.J."/>
            <person name="Cridge A.G."/>
            <person name="Munoz-Torres M.C."/>
            <person name="Bain P.A."/>
            <person name="Manny A.R."/>
            <person name="Major K.M."/>
            <person name="Lambert F.N."/>
            <person name="Vulpe C.D."/>
            <person name="Tuck P."/>
            <person name="Blalock B.J."/>
            <person name="Lin Y.Y."/>
            <person name="Smith M.E."/>
            <person name="Ochoa-Acuna H."/>
            <person name="Chen M.M."/>
            <person name="Childers C.P."/>
            <person name="Qu J."/>
            <person name="Dugan S."/>
            <person name="Lee S.L."/>
            <person name="Chao H."/>
            <person name="Dinh H."/>
            <person name="Han Y."/>
            <person name="Doddapaneni H."/>
            <person name="Worley K.C."/>
            <person name="Muzny D.M."/>
            <person name="Gibbs R.A."/>
            <person name="Richards S."/>
        </authorList>
    </citation>
    <scope>NUCLEOTIDE SEQUENCE</scope>
    <source>
        <strain evidence="11">HAZT.00-mixed</strain>
        <tissue evidence="11">Whole organism</tissue>
    </source>
</reference>
<reference evidence="11" key="3">
    <citation type="submission" date="2019-06" db="EMBL/GenBank/DDBJ databases">
        <authorList>
            <person name="Poynton C."/>
            <person name="Hasenbein S."/>
            <person name="Benoit J.B."/>
            <person name="Sepulveda M.S."/>
            <person name="Poelchau M.F."/>
            <person name="Murali S.C."/>
            <person name="Chen S."/>
            <person name="Glastad K.M."/>
            <person name="Werren J.H."/>
            <person name="Vineis J.H."/>
            <person name="Bowen J.L."/>
            <person name="Friedrich M."/>
            <person name="Jones J."/>
            <person name="Robertson H.M."/>
            <person name="Feyereisen R."/>
            <person name="Mechler-Hickson A."/>
            <person name="Mathers N."/>
            <person name="Lee C.E."/>
            <person name="Colbourne J.K."/>
            <person name="Biales A."/>
            <person name="Johnston J.S."/>
            <person name="Wellborn G.A."/>
            <person name="Rosendale A.J."/>
            <person name="Cridge A.G."/>
            <person name="Munoz-Torres M.C."/>
            <person name="Bain P.A."/>
            <person name="Manny A.R."/>
            <person name="Major K.M."/>
            <person name="Lambert F.N."/>
            <person name="Vulpe C.D."/>
            <person name="Tuck P."/>
            <person name="Blalock B.J."/>
            <person name="Lin Y.-Y."/>
            <person name="Smith M.E."/>
            <person name="Ochoa-Acuna H."/>
            <person name="Chen M.-J.M."/>
            <person name="Childers C.P."/>
            <person name="Qu J."/>
            <person name="Dugan S."/>
            <person name="Lee S.L."/>
            <person name="Chao H."/>
            <person name="Dinh H."/>
            <person name="Han Y."/>
            <person name="Doddapaneni H."/>
            <person name="Worley K.C."/>
            <person name="Muzny D.M."/>
            <person name="Gibbs R.A."/>
            <person name="Richards S."/>
        </authorList>
    </citation>
    <scope>NUCLEOTIDE SEQUENCE</scope>
    <source>
        <strain evidence="11">HAZT.00-mixed</strain>
        <tissue evidence="11">Whole organism</tissue>
    </source>
</reference>
<dbReference type="InterPro" id="IPR001320">
    <property type="entry name" value="Iontro_rcpt_C"/>
</dbReference>
<keyword evidence="3" id="KW-1003">Cell membrane</keyword>
<evidence type="ECO:0000256" key="2">
    <source>
        <dbReference type="ARBA" id="ARBA00008685"/>
    </source>
</evidence>